<dbReference type="InterPro" id="IPR029045">
    <property type="entry name" value="ClpP/crotonase-like_dom_sf"/>
</dbReference>
<keyword evidence="6" id="KW-0276">Fatty acid metabolism</keyword>
<dbReference type="AlphaFoldDB" id="A0AA35SSW1"/>
<dbReference type="Gene3D" id="3.90.226.10">
    <property type="entry name" value="2-enoyl-CoA Hydratase, Chain A, domain 1"/>
    <property type="match status" value="1"/>
</dbReference>
<feature type="domain" description="CoA carboxyltransferase C-terminal" evidence="11">
    <location>
        <begin position="1"/>
        <end position="169"/>
    </location>
</feature>
<sequence length="197" mass="21948">MNFGYTHPEGYRKARRLMQLANKFNRPLLCFVDTPGAHFDLRSEEYGQAMVIAENLAEMISLRVPILVVIIGEGGSGGALAIAVGNRVLMMEYAIYCVAPPEACSGIVWKDKGEHAPEATEGYKPTAPDLIKLDIIDQMIREPLGGGAHRAPEAAARNVRRAIRKHLTELMQMTPQQLVQQRYERYRHIGLYGEDSA</sequence>
<evidence type="ECO:0000256" key="8">
    <source>
        <dbReference type="ARBA" id="ARBA00023098"/>
    </source>
</evidence>
<dbReference type="InterPro" id="IPR001095">
    <property type="entry name" value="Acetyl_CoA_COase_a_su"/>
</dbReference>
<evidence type="ECO:0000256" key="5">
    <source>
        <dbReference type="ARBA" id="ARBA00022741"/>
    </source>
</evidence>
<dbReference type="PANTHER" id="PTHR42853">
    <property type="entry name" value="ACETYL-COENZYME A CARBOXYLASE CARBOXYL TRANSFERASE SUBUNIT ALPHA"/>
    <property type="match status" value="1"/>
</dbReference>
<dbReference type="GO" id="GO:0005524">
    <property type="term" value="F:ATP binding"/>
    <property type="evidence" value="ECO:0007669"/>
    <property type="project" value="UniProtKB-KW"/>
</dbReference>
<keyword evidence="7" id="KW-0067">ATP-binding</keyword>
<gene>
    <name evidence="12" type="ORF">GBAR_LOCUS19803</name>
</gene>
<keyword evidence="9" id="KW-0275">Fatty acid biosynthesis</keyword>
<evidence type="ECO:0000256" key="10">
    <source>
        <dbReference type="ARBA" id="ARBA00049152"/>
    </source>
</evidence>
<keyword evidence="13" id="KW-1185">Reference proteome</keyword>
<comment type="caution">
    <text evidence="12">The sequence shown here is derived from an EMBL/GenBank/DDBJ whole genome shotgun (WGS) entry which is preliminary data.</text>
</comment>
<keyword evidence="5" id="KW-0547">Nucleotide-binding</keyword>
<accession>A0AA35SSW1</accession>
<keyword evidence="3" id="KW-0444">Lipid biosynthesis</keyword>
<evidence type="ECO:0000256" key="1">
    <source>
        <dbReference type="ARBA" id="ARBA00004956"/>
    </source>
</evidence>
<dbReference type="PRINTS" id="PR01069">
    <property type="entry name" value="ACCCTRFRASEA"/>
</dbReference>
<evidence type="ECO:0000256" key="4">
    <source>
        <dbReference type="ARBA" id="ARBA00022679"/>
    </source>
</evidence>
<evidence type="ECO:0000256" key="9">
    <source>
        <dbReference type="ARBA" id="ARBA00023160"/>
    </source>
</evidence>
<evidence type="ECO:0000256" key="2">
    <source>
        <dbReference type="ARBA" id="ARBA00011883"/>
    </source>
</evidence>
<evidence type="ECO:0000256" key="7">
    <source>
        <dbReference type="ARBA" id="ARBA00022840"/>
    </source>
</evidence>
<dbReference type="Proteomes" id="UP001174909">
    <property type="component" value="Unassembled WGS sequence"/>
</dbReference>
<evidence type="ECO:0000256" key="3">
    <source>
        <dbReference type="ARBA" id="ARBA00022516"/>
    </source>
</evidence>
<keyword evidence="8" id="KW-0443">Lipid metabolism</keyword>
<protein>
    <recommendedName>
        <fullName evidence="2">acetyl-CoA carboxytransferase</fullName>
        <ecNumber evidence="2">2.1.3.15</ecNumber>
    </recommendedName>
</protein>
<dbReference type="PROSITE" id="PS50989">
    <property type="entry name" value="COA_CT_CTER"/>
    <property type="match status" value="1"/>
</dbReference>
<dbReference type="EMBL" id="CASHTH010002784">
    <property type="protein sequence ID" value="CAI8035263.1"/>
    <property type="molecule type" value="Genomic_DNA"/>
</dbReference>
<dbReference type="GO" id="GO:0003989">
    <property type="term" value="F:acetyl-CoA carboxylase activity"/>
    <property type="evidence" value="ECO:0007669"/>
    <property type="project" value="InterPro"/>
</dbReference>
<dbReference type="Pfam" id="PF03255">
    <property type="entry name" value="ACCA"/>
    <property type="match status" value="1"/>
</dbReference>
<proteinExistence type="predicted"/>
<evidence type="ECO:0000259" key="11">
    <source>
        <dbReference type="PROSITE" id="PS50989"/>
    </source>
</evidence>
<dbReference type="GO" id="GO:0006633">
    <property type="term" value="P:fatty acid biosynthetic process"/>
    <property type="evidence" value="ECO:0007669"/>
    <property type="project" value="UniProtKB-KW"/>
</dbReference>
<dbReference type="GO" id="GO:0016743">
    <property type="term" value="F:carboxyl- or carbamoyltransferase activity"/>
    <property type="evidence" value="ECO:0007669"/>
    <property type="project" value="InterPro"/>
</dbReference>
<dbReference type="InterPro" id="IPR011763">
    <property type="entry name" value="COA_CT_C"/>
</dbReference>
<comment type="catalytic activity">
    <reaction evidence="10">
        <text>N(6)-carboxybiotinyl-L-lysyl-[protein] + acetyl-CoA = N(6)-biotinyl-L-lysyl-[protein] + malonyl-CoA</text>
        <dbReference type="Rhea" id="RHEA:54728"/>
        <dbReference type="Rhea" id="RHEA-COMP:10505"/>
        <dbReference type="Rhea" id="RHEA-COMP:10506"/>
        <dbReference type="ChEBI" id="CHEBI:57288"/>
        <dbReference type="ChEBI" id="CHEBI:57384"/>
        <dbReference type="ChEBI" id="CHEBI:83144"/>
        <dbReference type="ChEBI" id="CHEBI:83145"/>
        <dbReference type="EC" id="2.1.3.15"/>
    </reaction>
</comment>
<evidence type="ECO:0000256" key="6">
    <source>
        <dbReference type="ARBA" id="ARBA00022832"/>
    </source>
</evidence>
<name>A0AA35SSW1_GEOBA</name>
<reference evidence="12" key="1">
    <citation type="submission" date="2023-03" db="EMBL/GenBank/DDBJ databases">
        <authorList>
            <person name="Steffen K."/>
            <person name="Cardenas P."/>
        </authorList>
    </citation>
    <scope>NUCLEOTIDE SEQUENCE</scope>
</reference>
<evidence type="ECO:0000313" key="13">
    <source>
        <dbReference type="Proteomes" id="UP001174909"/>
    </source>
</evidence>
<dbReference type="GO" id="GO:0009317">
    <property type="term" value="C:acetyl-CoA carboxylase complex"/>
    <property type="evidence" value="ECO:0007669"/>
    <property type="project" value="InterPro"/>
</dbReference>
<comment type="pathway">
    <text evidence="1">Lipid metabolism; malonyl-CoA biosynthesis; malonyl-CoA from acetyl-CoA: step 1/1.</text>
</comment>
<dbReference type="SUPFAM" id="SSF52096">
    <property type="entry name" value="ClpP/crotonase"/>
    <property type="match status" value="1"/>
</dbReference>
<dbReference type="EC" id="2.1.3.15" evidence="2"/>
<keyword evidence="4 12" id="KW-0808">Transferase</keyword>
<dbReference type="PANTHER" id="PTHR42853:SF3">
    <property type="entry name" value="ACETYL-COENZYME A CARBOXYLASE CARBOXYL TRANSFERASE SUBUNIT ALPHA, CHLOROPLASTIC"/>
    <property type="match status" value="1"/>
</dbReference>
<evidence type="ECO:0000313" key="12">
    <source>
        <dbReference type="EMBL" id="CAI8035263.1"/>
    </source>
</evidence>
<organism evidence="12 13">
    <name type="scientific">Geodia barretti</name>
    <name type="common">Barrett's horny sponge</name>
    <dbReference type="NCBI Taxonomy" id="519541"/>
    <lineage>
        <taxon>Eukaryota</taxon>
        <taxon>Metazoa</taxon>
        <taxon>Porifera</taxon>
        <taxon>Demospongiae</taxon>
        <taxon>Heteroscleromorpha</taxon>
        <taxon>Tetractinellida</taxon>
        <taxon>Astrophorina</taxon>
        <taxon>Geodiidae</taxon>
        <taxon>Geodia</taxon>
    </lineage>
</organism>